<name>A0A4R9BUP7_9MICO</name>
<evidence type="ECO:0000256" key="1">
    <source>
        <dbReference type="SAM" id="MobiDB-lite"/>
    </source>
</evidence>
<sequence>MKTMTCRQLGGPCDHELRAQTADQVIKDQDRHLKQAVKDGDATHEQAREDMKNRWKHPKQSMDWYSNTKKAFVQLAED</sequence>
<accession>A0A4R9BUP7</accession>
<feature type="region of interest" description="Disordered" evidence="1">
    <location>
        <begin position="37"/>
        <end position="58"/>
    </location>
</feature>
<organism evidence="2 3">
    <name type="scientific">Cryobacterium serini</name>
    <dbReference type="NCBI Taxonomy" id="1259201"/>
    <lineage>
        <taxon>Bacteria</taxon>
        <taxon>Bacillati</taxon>
        <taxon>Actinomycetota</taxon>
        <taxon>Actinomycetes</taxon>
        <taxon>Micrococcales</taxon>
        <taxon>Microbacteriaceae</taxon>
        <taxon>Cryobacterium</taxon>
    </lineage>
</organism>
<dbReference type="InterPro" id="IPR009409">
    <property type="entry name" value="DUF1059"/>
</dbReference>
<protein>
    <submittedName>
        <fullName evidence="2">DUF1059 domain-containing protein</fullName>
    </submittedName>
</protein>
<comment type="caution">
    <text evidence="2">The sequence shown here is derived from an EMBL/GenBank/DDBJ whole genome shotgun (WGS) entry which is preliminary data.</text>
</comment>
<dbReference type="Pfam" id="PF06348">
    <property type="entry name" value="DUF1059"/>
    <property type="match status" value="1"/>
</dbReference>
<proteinExistence type="predicted"/>
<dbReference type="Proteomes" id="UP000297626">
    <property type="component" value="Unassembled WGS sequence"/>
</dbReference>
<feature type="compositionally biased region" description="Basic and acidic residues" evidence="1">
    <location>
        <begin position="37"/>
        <end position="53"/>
    </location>
</feature>
<keyword evidence="3" id="KW-1185">Reference proteome</keyword>
<gene>
    <name evidence="2" type="ORF">E3T51_01350</name>
</gene>
<evidence type="ECO:0000313" key="3">
    <source>
        <dbReference type="Proteomes" id="UP000297626"/>
    </source>
</evidence>
<dbReference type="AlphaFoldDB" id="A0A4R9BUP7"/>
<dbReference type="EMBL" id="SOHN01000003">
    <property type="protein sequence ID" value="TFD91383.1"/>
    <property type="molecule type" value="Genomic_DNA"/>
</dbReference>
<evidence type="ECO:0000313" key="2">
    <source>
        <dbReference type="EMBL" id="TFD91383.1"/>
    </source>
</evidence>
<reference evidence="2 3" key="1">
    <citation type="submission" date="2019-03" db="EMBL/GenBank/DDBJ databases">
        <title>Genomics of glacier-inhabiting Cryobacterium strains.</title>
        <authorList>
            <person name="Liu Q."/>
            <person name="Xin Y.-H."/>
        </authorList>
    </citation>
    <scope>NUCLEOTIDE SEQUENCE [LARGE SCALE GENOMIC DNA]</scope>
    <source>
        <strain evidence="2 3">Sr54</strain>
    </source>
</reference>